<organism evidence="1 2">
    <name type="scientific">Orchesella dallaii</name>
    <dbReference type="NCBI Taxonomy" id="48710"/>
    <lineage>
        <taxon>Eukaryota</taxon>
        <taxon>Metazoa</taxon>
        <taxon>Ecdysozoa</taxon>
        <taxon>Arthropoda</taxon>
        <taxon>Hexapoda</taxon>
        <taxon>Collembola</taxon>
        <taxon>Entomobryomorpha</taxon>
        <taxon>Entomobryoidea</taxon>
        <taxon>Orchesellidae</taxon>
        <taxon>Orchesellinae</taxon>
        <taxon>Orchesella</taxon>
    </lineage>
</organism>
<evidence type="ECO:0000313" key="2">
    <source>
        <dbReference type="Proteomes" id="UP001642540"/>
    </source>
</evidence>
<reference evidence="1 2" key="1">
    <citation type="submission" date="2024-08" db="EMBL/GenBank/DDBJ databases">
        <authorList>
            <person name="Cucini C."/>
            <person name="Frati F."/>
        </authorList>
    </citation>
    <scope>NUCLEOTIDE SEQUENCE [LARGE SCALE GENOMIC DNA]</scope>
</reference>
<proteinExistence type="predicted"/>
<evidence type="ECO:0000313" key="1">
    <source>
        <dbReference type="EMBL" id="CAL8111046.1"/>
    </source>
</evidence>
<name>A0ABP1QSP7_9HEXA</name>
<dbReference type="EMBL" id="CAXLJM020000046">
    <property type="protein sequence ID" value="CAL8111046.1"/>
    <property type="molecule type" value="Genomic_DNA"/>
</dbReference>
<dbReference type="Proteomes" id="UP001642540">
    <property type="component" value="Unassembled WGS sequence"/>
</dbReference>
<protein>
    <submittedName>
        <fullName evidence="1">Uncharacterized protein</fullName>
    </submittedName>
</protein>
<keyword evidence="2" id="KW-1185">Reference proteome</keyword>
<gene>
    <name evidence="1" type="ORF">ODALV1_LOCUS14677</name>
</gene>
<comment type="caution">
    <text evidence="1">The sequence shown here is derived from an EMBL/GenBank/DDBJ whole genome shotgun (WGS) entry which is preliminary data.</text>
</comment>
<accession>A0ABP1QSP7</accession>
<sequence length="71" mass="8095">MDASNRLLPPQSSNRLLHLWYLGVKSPLTTSVVKSTLTPLVSRRQIASYHLSRQIDFSNWPSNRPFPPHLA</sequence>